<feature type="region of interest" description="Disordered" evidence="1">
    <location>
        <begin position="1"/>
        <end position="118"/>
    </location>
</feature>
<sequence length="162" mass="17941">MSFGRPDEDTSEFADVLDQLVDERARPKTEIHERRRDQDQPVDKQETPVRSRDDRADEEGQISSNWQEETDADTPAAEQEDEEGFVPIADTSAVAQPQEAMELTVEETAPAESSTVWQRVQVSDQREAQRLDRTTAPAQAVTTETPDAVMVLTGAQAGGQDA</sequence>
<proteinExistence type="predicted"/>
<evidence type="ECO:0000256" key="1">
    <source>
        <dbReference type="SAM" id="MobiDB-lite"/>
    </source>
</evidence>
<feature type="compositionally biased region" description="Acidic residues" evidence="1">
    <location>
        <begin position="68"/>
        <end position="84"/>
    </location>
</feature>
<reference evidence="2" key="1">
    <citation type="submission" date="2018-05" db="EMBL/GenBank/DDBJ databases">
        <authorList>
            <person name="Lanie J.A."/>
            <person name="Ng W.-L."/>
            <person name="Kazmierczak K.M."/>
            <person name="Andrzejewski T.M."/>
            <person name="Davidsen T.M."/>
            <person name="Wayne K.J."/>
            <person name="Tettelin H."/>
            <person name="Glass J.I."/>
            <person name="Rusch D."/>
            <person name="Podicherti R."/>
            <person name="Tsui H.-C.T."/>
            <person name="Winkler M.E."/>
        </authorList>
    </citation>
    <scope>NUCLEOTIDE SEQUENCE</scope>
</reference>
<name>A0A382RAS7_9ZZZZ</name>
<evidence type="ECO:0000313" key="2">
    <source>
        <dbReference type="EMBL" id="SVC94789.1"/>
    </source>
</evidence>
<dbReference type="AlphaFoldDB" id="A0A382RAS7"/>
<feature type="compositionally biased region" description="Basic and acidic residues" evidence="1">
    <location>
        <begin position="21"/>
        <end position="55"/>
    </location>
</feature>
<accession>A0A382RAS7</accession>
<feature type="non-terminal residue" evidence="2">
    <location>
        <position position="162"/>
    </location>
</feature>
<protein>
    <submittedName>
        <fullName evidence="2">Uncharacterized protein</fullName>
    </submittedName>
</protein>
<gene>
    <name evidence="2" type="ORF">METZ01_LOCUS347643</name>
</gene>
<dbReference type="EMBL" id="UINC01120356">
    <property type="protein sequence ID" value="SVC94789.1"/>
    <property type="molecule type" value="Genomic_DNA"/>
</dbReference>
<organism evidence="2">
    <name type="scientific">marine metagenome</name>
    <dbReference type="NCBI Taxonomy" id="408172"/>
    <lineage>
        <taxon>unclassified sequences</taxon>
        <taxon>metagenomes</taxon>
        <taxon>ecological metagenomes</taxon>
    </lineage>
</organism>